<name>A0A3N1P8L9_9GAMM</name>
<protein>
    <recommendedName>
        <fullName evidence="4">High frequency lysogenization protein HflD homolog</fullName>
    </recommendedName>
</protein>
<dbReference type="AlphaFoldDB" id="A0A3N1P8L9"/>
<evidence type="ECO:0000313" key="6">
    <source>
        <dbReference type="Proteomes" id="UP000268033"/>
    </source>
</evidence>
<evidence type="ECO:0000256" key="1">
    <source>
        <dbReference type="ARBA" id="ARBA00022475"/>
    </source>
</evidence>
<dbReference type="SUPFAM" id="SSF101322">
    <property type="entry name" value="YcfC-like"/>
    <property type="match status" value="1"/>
</dbReference>
<keyword evidence="6" id="KW-1185">Reference proteome</keyword>
<dbReference type="GO" id="GO:0005886">
    <property type="term" value="C:plasma membrane"/>
    <property type="evidence" value="ECO:0007669"/>
    <property type="project" value="UniProtKB-SubCell"/>
</dbReference>
<dbReference type="InterPro" id="IPR007451">
    <property type="entry name" value="HflD"/>
</dbReference>
<dbReference type="Proteomes" id="UP000268033">
    <property type="component" value="Unassembled WGS sequence"/>
</dbReference>
<comment type="subcellular location">
    <subcellularLocation>
        <location evidence="4">Cytoplasm</location>
    </subcellularLocation>
    <subcellularLocation>
        <location evidence="4">Cell membrane</location>
        <topology evidence="4">Peripheral membrane protein</topology>
        <orientation evidence="4">Cytoplasmic side</orientation>
    </subcellularLocation>
</comment>
<organism evidence="5 6">
    <name type="scientific">Gallaecimonas pentaromativorans</name>
    <dbReference type="NCBI Taxonomy" id="584787"/>
    <lineage>
        <taxon>Bacteria</taxon>
        <taxon>Pseudomonadati</taxon>
        <taxon>Pseudomonadota</taxon>
        <taxon>Gammaproteobacteria</taxon>
        <taxon>Enterobacterales</taxon>
        <taxon>Gallaecimonadaceae</taxon>
        <taxon>Gallaecimonas</taxon>
    </lineage>
</organism>
<dbReference type="Gene3D" id="1.10.3890.10">
    <property type="entry name" value="HflD-like"/>
    <property type="match status" value="1"/>
</dbReference>
<accession>A0A3N1P8L9</accession>
<keyword evidence="3 4" id="KW-0472">Membrane</keyword>
<dbReference type="EMBL" id="RJUL01000004">
    <property type="protein sequence ID" value="ROQ27702.1"/>
    <property type="molecule type" value="Genomic_DNA"/>
</dbReference>
<proteinExistence type="inferred from homology"/>
<sequence length="202" mass="22474">MSRAMALAACAQAVSLVQKIARQGSCDMDDFYAVVKGVLVTNPQVPADVYAGGNLDTGYRLVIELLGDTSSRKDPELTRYLIGLLALERRLAKRRDVLALMGERIEQVKRQVSHYGIEDEKVLNNLADIYVELISPLGARIQVAGSPIHLQQSLNQHRVRAALLAGIRALVLWRQLGGNRWQLLLKRRALVDEARQSLRSPQ</sequence>
<dbReference type="NCBIfam" id="NF001246">
    <property type="entry name" value="PRK00218.1-2"/>
    <property type="match status" value="1"/>
</dbReference>
<dbReference type="GO" id="GO:0005737">
    <property type="term" value="C:cytoplasm"/>
    <property type="evidence" value="ECO:0007669"/>
    <property type="project" value="UniProtKB-SubCell"/>
</dbReference>
<gene>
    <name evidence="4" type="primary">hflD</name>
    <name evidence="5" type="ORF">EDC28_104361</name>
</gene>
<evidence type="ECO:0000256" key="3">
    <source>
        <dbReference type="ARBA" id="ARBA00023136"/>
    </source>
</evidence>
<keyword evidence="2 4" id="KW-0963">Cytoplasm</keyword>
<evidence type="ECO:0000313" key="5">
    <source>
        <dbReference type="EMBL" id="ROQ27702.1"/>
    </source>
</evidence>
<dbReference type="Pfam" id="PF04356">
    <property type="entry name" value="DUF489"/>
    <property type="match status" value="1"/>
</dbReference>
<evidence type="ECO:0000256" key="4">
    <source>
        <dbReference type="HAMAP-Rule" id="MF_00695"/>
    </source>
</evidence>
<dbReference type="STRING" id="584787.GCA_001247655_02117"/>
<reference evidence="5 6" key="1">
    <citation type="submission" date="2018-11" db="EMBL/GenBank/DDBJ databases">
        <title>Genomic Encyclopedia of Type Strains, Phase IV (KMG-IV): sequencing the most valuable type-strain genomes for metagenomic binning, comparative biology and taxonomic classification.</title>
        <authorList>
            <person name="Goeker M."/>
        </authorList>
    </citation>
    <scope>NUCLEOTIDE SEQUENCE [LARGE SCALE GENOMIC DNA]</scope>
    <source>
        <strain evidence="5 6">DSM 21945</strain>
    </source>
</reference>
<comment type="caution">
    <text evidence="5">The sequence shown here is derived from an EMBL/GenBank/DDBJ whole genome shotgun (WGS) entry which is preliminary data.</text>
</comment>
<evidence type="ECO:0000256" key="2">
    <source>
        <dbReference type="ARBA" id="ARBA00022490"/>
    </source>
</evidence>
<dbReference type="PANTHER" id="PTHR38100">
    <property type="entry name" value="HIGH FREQUENCY LYSOGENIZATION PROTEIN HFLD"/>
    <property type="match status" value="1"/>
</dbReference>
<comment type="similarity">
    <text evidence="4">Belongs to the HflD family.</text>
</comment>
<dbReference type="PANTHER" id="PTHR38100:SF1">
    <property type="entry name" value="HIGH FREQUENCY LYSOGENIZATION PROTEIN HFLD"/>
    <property type="match status" value="1"/>
</dbReference>
<dbReference type="InterPro" id="IPR035932">
    <property type="entry name" value="HflD-like_sf"/>
</dbReference>
<dbReference type="HAMAP" id="MF_00695">
    <property type="entry name" value="HflD_protein"/>
    <property type="match status" value="1"/>
</dbReference>
<keyword evidence="1 4" id="KW-1003">Cell membrane</keyword>